<evidence type="ECO:0000256" key="1">
    <source>
        <dbReference type="ARBA" id="ARBA00004162"/>
    </source>
</evidence>
<organism evidence="10 11">
    <name type="scientific">Pedobacter flavus</name>
    <dbReference type="NCBI Taxonomy" id="3113906"/>
    <lineage>
        <taxon>Bacteria</taxon>
        <taxon>Pseudomonadati</taxon>
        <taxon>Bacteroidota</taxon>
        <taxon>Sphingobacteriia</taxon>
        <taxon>Sphingobacteriales</taxon>
        <taxon>Sphingobacteriaceae</taxon>
        <taxon>Pedobacter</taxon>
    </lineage>
</organism>
<dbReference type="PANTHER" id="PTHR33885">
    <property type="entry name" value="PHAGE SHOCK PROTEIN C"/>
    <property type="match status" value="1"/>
</dbReference>
<feature type="transmembrane region" description="Helical" evidence="7">
    <location>
        <begin position="123"/>
        <end position="141"/>
    </location>
</feature>
<dbReference type="RefSeq" id="WP_330145996.1">
    <property type="nucleotide sequence ID" value="NZ_JAZDQU010000002.1"/>
</dbReference>
<feature type="domain" description="LiaI-LiaF-like transmembrane region" evidence="9">
    <location>
        <begin position="123"/>
        <end position="166"/>
    </location>
</feature>
<dbReference type="InterPro" id="IPR043726">
    <property type="entry name" value="LiaI-LiaF-like_TM1"/>
</dbReference>
<evidence type="ECO:0000259" key="8">
    <source>
        <dbReference type="Pfam" id="PF04024"/>
    </source>
</evidence>
<dbReference type="Proteomes" id="UP001337681">
    <property type="component" value="Unassembled WGS sequence"/>
</dbReference>
<accession>A0ABU7H1J5</accession>
<keyword evidence="5 7" id="KW-0472">Membrane</keyword>
<keyword evidence="4 7" id="KW-1133">Transmembrane helix</keyword>
<dbReference type="Pfam" id="PF18917">
    <property type="entry name" value="LiaI-LiaF-like_TM1"/>
    <property type="match status" value="1"/>
</dbReference>
<keyword evidence="11" id="KW-1185">Reference proteome</keyword>
<feature type="region of interest" description="Disordered" evidence="6">
    <location>
        <begin position="188"/>
        <end position="211"/>
    </location>
</feature>
<evidence type="ECO:0000256" key="4">
    <source>
        <dbReference type="ARBA" id="ARBA00022989"/>
    </source>
</evidence>
<feature type="domain" description="Phage shock protein PspC N-terminal" evidence="8">
    <location>
        <begin position="3"/>
        <end position="60"/>
    </location>
</feature>
<sequence>MEKKLYRNEHDKMLAGVCSGLGNYLGIEVTIVRLVMVLLTFVLVFSPIIVYIILWVILPVNPNGMQYFNTFNSSAGSQFNSANDPNDFNKAGQWENKWNMPNEGFNTNFNPDNFRPKNNNGKIIAGVILIVLGGLFLVRELEILPYWFSVRKLWPLIFVGLGLAFIFKSKKDKQFEEFKAANEKYNSTVNKGTAPDVEEKDQNSADQNQTI</sequence>
<dbReference type="InterPro" id="IPR007168">
    <property type="entry name" value="Phageshock_PspC_N"/>
</dbReference>
<dbReference type="InterPro" id="IPR052027">
    <property type="entry name" value="PspC"/>
</dbReference>
<comment type="caution">
    <text evidence="10">The sequence shown here is derived from an EMBL/GenBank/DDBJ whole genome shotgun (WGS) entry which is preliminary data.</text>
</comment>
<dbReference type="EMBL" id="JAZDQU010000002">
    <property type="protein sequence ID" value="MEE1885093.1"/>
    <property type="molecule type" value="Genomic_DNA"/>
</dbReference>
<evidence type="ECO:0000256" key="2">
    <source>
        <dbReference type="ARBA" id="ARBA00022475"/>
    </source>
</evidence>
<dbReference type="Pfam" id="PF04024">
    <property type="entry name" value="PspC"/>
    <property type="match status" value="1"/>
</dbReference>
<dbReference type="PANTHER" id="PTHR33885:SF3">
    <property type="entry name" value="PHAGE SHOCK PROTEIN C"/>
    <property type="match status" value="1"/>
</dbReference>
<proteinExistence type="predicted"/>
<reference evidence="10 11" key="1">
    <citation type="submission" date="2024-01" db="EMBL/GenBank/DDBJ databases">
        <title>Pedobacter sp. nov., isolated from oil-contaminated soil.</title>
        <authorList>
            <person name="Le N.T.T."/>
        </authorList>
    </citation>
    <scope>NUCLEOTIDE SEQUENCE [LARGE SCALE GENOMIC DNA]</scope>
    <source>
        <strain evidence="10 11">VNH31</strain>
    </source>
</reference>
<evidence type="ECO:0000313" key="11">
    <source>
        <dbReference type="Proteomes" id="UP001337681"/>
    </source>
</evidence>
<keyword evidence="3 7" id="KW-0812">Transmembrane</keyword>
<evidence type="ECO:0000313" key="10">
    <source>
        <dbReference type="EMBL" id="MEE1885093.1"/>
    </source>
</evidence>
<evidence type="ECO:0000256" key="3">
    <source>
        <dbReference type="ARBA" id="ARBA00022692"/>
    </source>
</evidence>
<gene>
    <name evidence="10" type="ORF">VRU49_06620</name>
</gene>
<evidence type="ECO:0000256" key="6">
    <source>
        <dbReference type="SAM" id="MobiDB-lite"/>
    </source>
</evidence>
<name>A0ABU7H1J5_9SPHI</name>
<comment type="subcellular location">
    <subcellularLocation>
        <location evidence="1">Cell membrane</location>
        <topology evidence="1">Single-pass membrane protein</topology>
    </subcellularLocation>
</comment>
<protein>
    <submittedName>
        <fullName evidence="10">PspC domain-containing protein</fullName>
    </submittedName>
</protein>
<feature type="transmembrane region" description="Helical" evidence="7">
    <location>
        <begin position="153"/>
        <end position="169"/>
    </location>
</feature>
<keyword evidence="2" id="KW-1003">Cell membrane</keyword>
<evidence type="ECO:0000256" key="7">
    <source>
        <dbReference type="SAM" id="Phobius"/>
    </source>
</evidence>
<evidence type="ECO:0000259" key="9">
    <source>
        <dbReference type="Pfam" id="PF18917"/>
    </source>
</evidence>
<evidence type="ECO:0000256" key="5">
    <source>
        <dbReference type="ARBA" id="ARBA00023136"/>
    </source>
</evidence>
<feature type="transmembrane region" description="Helical" evidence="7">
    <location>
        <begin position="31"/>
        <end position="58"/>
    </location>
</feature>